<feature type="region of interest" description="Disordered" evidence="1">
    <location>
        <begin position="20"/>
        <end position="57"/>
    </location>
</feature>
<feature type="chain" id="PRO_5045492952" description="DUF3558 domain-containing protein" evidence="2">
    <location>
        <begin position="22"/>
        <end position="172"/>
    </location>
</feature>
<organism evidence="3 4">
    <name type="scientific">Nocardioides kribbensis</name>
    <dbReference type="NCBI Taxonomy" id="305517"/>
    <lineage>
        <taxon>Bacteria</taxon>
        <taxon>Bacillati</taxon>
        <taxon>Actinomycetota</taxon>
        <taxon>Actinomycetes</taxon>
        <taxon>Propionibacteriales</taxon>
        <taxon>Nocardioidaceae</taxon>
        <taxon>Nocardioides</taxon>
    </lineage>
</organism>
<accession>A0ABV1P3V9</accession>
<gene>
    <name evidence="3" type="ORF">V6R90_19395</name>
</gene>
<dbReference type="Proteomes" id="UP001482520">
    <property type="component" value="Unassembled WGS sequence"/>
</dbReference>
<keyword evidence="2" id="KW-0732">Signal</keyword>
<reference evidence="3 4" key="1">
    <citation type="submission" date="2024-02" db="EMBL/GenBank/DDBJ databases">
        <title>Full genome sequence of Nocardioides kribbensis.</title>
        <authorList>
            <person name="Poletto B.L."/>
            <person name="Silva G."/>
            <person name="Galante D."/>
            <person name="Campos K.R."/>
            <person name="Santos M.B.N."/>
            <person name="Sacchi C.T."/>
        </authorList>
    </citation>
    <scope>NUCLEOTIDE SEQUENCE [LARGE SCALE GENOMIC DNA]</scope>
    <source>
        <strain evidence="3 4">O4R</strain>
    </source>
</reference>
<feature type="compositionally biased region" description="Basic and acidic residues" evidence="1">
    <location>
        <begin position="162"/>
        <end position="172"/>
    </location>
</feature>
<comment type="caution">
    <text evidence="3">The sequence shown here is derived from an EMBL/GenBank/DDBJ whole genome shotgun (WGS) entry which is preliminary data.</text>
</comment>
<evidence type="ECO:0000313" key="4">
    <source>
        <dbReference type="Proteomes" id="UP001482520"/>
    </source>
</evidence>
<evidence type="ECO:0000256" key="1">
    <source>
        <dbReference type="SAM" id="MobiDB-lite"/>
    </source>
</evidence>
<feature type="signal peptide" evidence="2">
    <location>
        <begin position="1"/>
        <end position="21"/>
    </location>
</feature>
<feature type="compositionally biased region" description="Acidic residues" evidence="1">
    <location>
        <begin position="41"/>
        <end position="53"/>
    </location>
</feature>
<keyword evidence="4" id="KW-1185">Reference proteome</keyword>
<dbReference type="PROSITE" id="PS51257">
    <property type="entry name" value="PROKAR_LIPOPROTEIN"/>
    <property type="match status" value="1"/>
</dbReference>
<protein>
    <recommendedName>
        <fullName evidence="5">DUF3558 domain-containing protein</fullName>
    </recommendedName>
</protein>
<evidence type="ECO:0000256" key="2">
    <source>
        <dbReference type="SAM" id="SignalP"/>
    </source>
</evidence>
<evidence type="ECO:0000313" key="3">
    <source>
        <dbReference type="EMBL" id="MEQ7849448.1"/>
    </source>
</evidence>
<sequence length="172" mass="17681">MRRTLALVPAAVMALSLTACGGSDDSAEPEADASASTSESSSEDASEPAEDSGAEATGQDYVDLITVLFEQQAPEGGYDSAEDFNAQADFPEGVSVGRFEKTDQEVCIQDTDPAIALVFSVNDARVGLLEGSCADGEEQAAVVSSGGNETELEGDEDLATPVRDHLLEGTAG</sequence>
<dbReference type="RefSeq" id="WP_349805700.1">
    <property type="nucleotide sequence ID" value="NZ_JBEGDP010000040.1"/>
</dbReference>
<proteinExistence type="predicted"/>
<evidence type="ECO:0008006" key="5">
    <source>
        <dbReference type="Google" id="ProtNLM"/>
    </source>
</evidence>
<feature type="region of interest" description="Disordered" evidence="1">
    <location>
        <begin position="139"/>
        <end position="172"/>
    </location>
</feature>
<dbReference type="EMBL" id="JBEGDP010000040">
    <property type="protein sequence ID" value="MEQ7849448.1"/>
    <property type="molecule type" value="Genomic_DNA"/>
</dbReference>
<name>A0ABV1P3V9_9ACTN</name>